<dbReference type="InterPro" id="IPR001036">
    <property type="entry name" value="Acrflvin-R"/>
</dbReference>
<feature type="transmembrane region" description="Helical" evidence="2">
    <location>
        <begin position="465"/>
        <end position="489"/>
    </location>
</feature>
<dbReference type="GO" id="GO:0042910">
    <property type="term" value="F:xenobiotic transmembrane transporter activity"/>
    <property type="evidence" value="ECO:0007669"/>
    <property type="project" value="TreeGrafter"/>
</dbReference>
<dbReference type="Gene3D" id="3.30.70.1430">
    <property type="entry name" value="Multidrug efflux transporter AcrB pore domain"/>
    <property type="match status" value="2"/>
</dbReference>
<evidence type="ECO:0000313" key="3">
    <source>
        <dbReference type="EMBL" id="ETD23399.1"/>
    </source>
</evidence>
<feature type="transmembrane region" description="Helical" evidence="2">
    <location>
        <begin position="388"/>
        <end position="413"/>
    </location>
</feature>
<dbReference type="Gene3D" id="1.20.1640.10">
    <property type="entry name" value="Multidrug efflux transporter AcrB transmembrane domain"/>
    <property type="match status" value="2"/>
</dbReference>
<dbReference type="SUPFAM" id="SSF82714">
    <property type="entry name" value="Multidrug efflux transporter AcrB TolC docking domain, DN and DC subdomains"/>
    <property type="match status" value="1"/>
</dbReference>
<dbReference type="EMBL" id="AZJI01000005">
    <property type="protein sequence ID" value="ETD23399.1"/>
    <property type="molecule type" value="Genomic_DNA"/>
</dbReference>
<feature type="transmembrane region" description="Helical" evidence="2">
    <location>
        <begin position="362"/>
        <end position="382"/>
    </location>
</feature>
<keyword evidence="2" id="KW-0472">Membrane</keyword>
<reference evidence="3 4" key="1">
    <citation type="journal article" date="2014" name="Genome Announc.">
        <title>Draft genome sequences of six enterohepatic helicobacter species isolated from humans and one from rhesus macaques.</title>
        <authorList>
            <person name="Shen Z."/>
            <person name="Sheh A."/>
            <person name="Young S.K."/>
            <person name="Abouelliel A."/>
            <person name="Ward D.V."/>
            <person name="Earl A.M."/>
            <person name="Fox J.G."/>
        </authorList>
    </citation>
    <scope>NUCLEOTIDE SEQUENCE [LARGE SCALE GENOMIC DNA]</scope>
    <source>
        <strain evidence="3 4">MIT 99-5501</strain>
    </source>
</reference>
<dbReference type="GO" id="GO:0005886">
    <property type="term" value="C:plasma membrane"/>
    <property type="evidence" value="ECO:0007669"/>
    <property type="project" value="TreeGrafter"/>
</dbReference>
<dbReference type="HOGENOM" id="CLU_002755_1_2_7"/>
<feature type="compositionally biased region" description="Low complexity" evidence="1">
    <location>
        <begin position="1249"/>
        <end position="1265"/>
    </location>
</feature>
<dbReference type="Proteomes" id="UP000018731">
    <property type="component" value="Unassembled WGS sequence"/>
</dbReference>
<dbReference type="PRINTS" id="PR00702">
    <property type="entry name" value="ACRIFLAVINRP"/>
</dbReference>
<accession>V8C7P9</accession>
<dbReference type="PATRIC" id="fig|1357400.3.peg.1618"/>
<feature type="region of interest" description="Disordered" evidence="1">
    <location>
        <begin position="498"/>
        <end position="520"/>
    </location>
</feature>
<feature type="transmembrane region" description="Helical" evidence="2">
    <location>
        <begin position="433"/>
        <end position="453"/>
    </location>
</feature>
<dbReference type="Gene3D" id="3.30.70.1320">
    <property type="entry name" value="Multidrug efflux transporter AcrB pore domain like"/>
    <property type="match status" value="1"/>
</dbReference>
<dbReference type="eggNOG" id="COG0841">
    <property type="taxonomic scope" value="Bacteria"/>
</dbReference>
<dbReference type="Gene3D" id="3.30.2090.10">
    <property type="entry name" value="Multidrug efflux transporter AcrB TolC docking domain, DN and DC subdomains"/>
    <property type="match status" value="2"/>
</dbReference>
<feature type="transmembrane region" description="Helical" evidence="2">
    <location>
        <begin position="12"/>
        <end position="29"/>
    </location>
</feature>
<keyword evidence="4" id="KW-1185">Reference proteome</keyword>
<evidence type="ECO:0008006" key="5">
    <source>
        <dbReference type="Google" id="ProtNLM"/>
    </source>
</evidence>
<feature type="compositionally biased region" description="Basic and acidic residues" evidence="1">
    <location>
        <begin position="1229"/>
        <end position="1248"/>
    </location>
</feature>
<feature type="transmembrane region" description="Helical" evidence="2">
    <location>
        <begin position="1088"/>
        <end position="1108"/>
    </location>
</feature>
<dbReference type="STRING" id="1357400.HMPREF2086_01201"/>
<keyword evidence="2" id="KW-0812">Transmembrane</keyword>
<dbReference type="Gene3D" id="3.30.70.1440">
    <property type="entry name" value="Multidrug efflux transporter AcrB pore domain"/>
    <property type="match status" value="1"/>
</dbReference>
<name>V8C7P9_9HELI</name>
<feature type="transmembrane region" description="Helical" evidence="2">
    <location>
        <begin position="1169"/>
        <end position="1190"/>
    </location>
</feature>
<proteinExistence type="predicted"/>
<feature type="transmembrane region" description="Helical" evidence="2">
    <location>
        <begin position="1120"/>
        <end position="1141"/>
    </location>
</feature>
<gene>
    <name evidence="3" type="ORF">HMPREF2086_01201</name>
</gene>
<comment type="caution">
    <text evidence="3">The sequence shown here is derived from an EMBL/GenBank/DDBJ whole genome shotgun (WGS) entry which is preliminary data.</text>
</comment>
<sequence>MSAIYLFLKNRVLCAVCAIFILLFGFISLEKIPYQLLPQINRPTISIYTTWAGASLYQVEKEIIDTQEKHLKNLTHLQSLTSTSRDGMGIINLEFSLEADMQSVFLQVSSKLEEISGYPENVQKPIIKATGEIIPISVYLFAKSLDSRQPIEKQKDFINGEIVPLYERIEGVGEVIISGGVSTQAHIYLNAQQLAYNNITIEEIISAIKTQNRNISAGNIDFDQRNYRLQTIGEYRSLNEVLNTIIKVQNGKVTRLKDTASIEISHEKKTSHNIHNNDETISIQIRPTAEANILELTKKVEDLTKHLNTEVLPKSSLQIEWGRDQRGFILNALSQLKLSIALGMTLAILVLWLFLRNFTSLFIIALVIPLSIIGTFISLHFFNRTLNIISLAGISFAISMVIDSGIVVLESILRNQKKSKNTIESTARGVREVLGALFASTITTIGIFVPIIYLKDESGQLFADIGIAASSAIIIAFFVCIFILPAFLLKQNAKSPSAKSTLESTKPSTKSNQDSSPYHRAQSKDLHYTKSYFDSLPQTNPLKSSLQTFWYKSRQNFYTLCKTLRYKFLHSKYSQKLPQTLITINAPFVKNLLHSTKQKCVNINFQSISQKYFQMILRYTKPLAKSYNKATQTLINSTNVASAKSKQSCKTLYAKYSAKALPLIAKTTTHLKTFLQLFQAKKTQFYAWLEEVGKFLSGKIMKGLYFCAQTPKSRIISIVSFLGITLGFSLLAFPKSDYMPKGEQNFIIAYLAPPPGLSLNEKQYIASSIYEHISPFLRVNGYTQKSQKKCQKTKDKKSCVPVIKDFFVSVGNSIYFYLVAQDPKQASALIDFARNLIAQIPNVSGVVLRQEIFSAAGGSSIDINLSGGDLSRLADAALRTQEVLNEKFPSLNVRIVPSLAENNRELNLYPNTYALRTNGLDVASFGNIVEVITEGKNLGSVRAGGVNEQDYIDLVLKDSEQNRSPEDILYAQVYAPSGHIIMLGSLSEVKNELGIARIRHYEQKRNILLILNPTNLTKNAPLEEVIDSIKSSVIEPLSTEFSDIDINLSGNANKLSRLKGELAFGFGLAVVITYLILSALYGSFFYPFFIILSVPLATSGGLLGLFLVDKLIAQQNLDVLTMLGFIILVGSVVNNAILIIYQARINFLHYKMSWWDSVFDSTHTRLSPIFMSMLTSVLALLPLVVFAGAGSEVYRGLGAVLIGGLVVGGIISIFLIPALLLNFPPRESLPKESMPKDFAKSSESKDFLSQDSSLDSSSPNSSLQK</sequence>
<dbReference type="PANTHER" id="PTHR32063:SF0">
    <property type="entry name" value="SWARMING MOTILITY PROTEIN SWRC"/>
    <property type="match status" value="1"/>
</dbReference>
<evidence type="ECO:0000313" key="4">
    <source>
        <dbReference type="Proteomes" id="UP000018731"/>
    </source>
</evidence>
<dbReference type="InterPro" id="IPR027463">
    <property type="entry name" value="AcrB_DN_DC_subdom"/>
</dbReference>
<dbReference type="SUPFAM" id="SSF82693">
    <property type="entry name" value="Multidrug efflux transporter AcrB pore domain, PN1, PN2, PC1 and PC2 subdomains"/>
    <property type="match status" value="2"/>
</dbReference>
<feature type="transmembrane region" description="Helical" evidence="2">
    <location>
        <begin position="336"/>
        <end position="355"/>
    </location>
</feature>
<dbReference type="OrthoDB" id="8430015at2"/>
<feature type="transmembrane region" description="Helical" evidence="2">
    <location>
        <begin position="1062"/>
        <end position="1081"/>
    </location>
</feature>
<feature type="compositionally biased region" description="Polar residues" evidence="1">
    <location>
        <begin position="498"/>
        <end position="516"/>
    </location>
</feature>
<dbReference type="RefSeq" id="WP_023927930.1">
    <property type="nucleotide sequence ID" value="NZ_KI669454.1"/>
</dbReference>
<dbReference type="SUPFAM" id="SSF82866">
    <property type="entry name" value="Multidrug efflux transporter AcrB transmembrane domain"/>
    <property type="match status" value="2"/>
</dbReference>
<dbReference type="AlphaFoldDB" id="V8C7P9"/>
<keyword evidence="2" id="KW-1133">Transmembrane helix</keyword>
<evidence type="ECO:0000256" key="2">
    <source>
        <dbReference type="SAM" id="Phobius"/>
    </source>
</evidence>
<organism evidence="3 4">
    <name type="scientific">Helicobacter macacae MIT 99-5501</name>
    <dbReference type="NCBI Taxonomy" id="1357400"/>
    <lineage>
        <taxon>Bacteria</taxon>
        <taxon>Pseudomonadati</taxon>
        <taxon>Campylobacterota</taxon>
        <taxon>Epsilonproteobacteria</taxon>
        <taxon>Campylobacterales</taxon>
        <taxon>Helicobacteraceae</taxon>
        <taxon>Helicobacter</taxon>
    </lineage>
</organism>
<dbReference type="Pfam" id="PF00873">
    <property type="entry name" value="ACR_tran"/>
    <property type="match status" value="2"/>
</dbReference>
<protein>
    <recommendedName>
        <fullName evidence="5">SSD domain-containing protein</fullName>
    </recommendedName>
</protein>
<feature type="region of interest" description="Disordered" evidence="1">
    <location>
        <begin position="1229"/>
        <end position="1265"/>
    </location>
</feature>
<evidence type="ECO:0000256" key="1">
    <source>
        <dbReference type="SAM" id="MobiDB-lite"/>
    </source>
</evidence>
<dbReference type="PANTHER" id="PTHR32063">
    <property type="match status" value="1"/>
</dbReference>
<feature type="transmembrane region" description="Helical" evidence="2">
    <location>
        <begin position="1196"/>
        <end position="1221"/>
    </location>
</feature>